<dbReference type="AlphaFoldDB" id="A0A6B8RPX1"/>
<dbReference type="EMBL" id="CP034235">
    <property type="protein sequence ID" value="QGQ98410.1"/>
    <property type="molecule type" value="Genomic_DNA"/>
</dbReference>
<keyword evidence="6" id="KW-1185">Reference proteome</keyword>
<evidence type="ECO:0000256" key="3">
    <source>
        <dbReference type="PIRSR" id="PIRSR610905-1"/>
    </source>
</evidence>
<accession>A0A6B8RPX1</accession>
<dbReference type="InterPro" id="IPR010905">
    <property type="entry name" value="Glyco_hydro_88"/>
</dbReference>
<organism evidence="5 6">
    <name type="scientific">Paenibacillus psychroresistens</name>
    <dbReference type="NCBI Taxonomy" id="1778678"/>
    <lineage>
        <taxon>Bacteria</taxon>
        <taxon>Bacillati</taxon>
        <taxon>Bacillota</taxon>
        <taxon>Bacilli</taxon>
        <taxon>Bacillales</taxon>
        <taxon>Paenibacillaceae</taxon>
        <taxon>Paenibacillus</taxon>
    </lineage>
</organism>
<keyword evidence="1 5" id="KW-0378">Hydrolase</keyword>
<dbReference type="PANTHER" id="PTHR36845:SF1">
    <property type="entry name" value="HYDROLASE, PUTATIVE (AFU_ORTHOLOGUE AFUA_7G05090)-RELATED"/>
    <property type="match status" value="1"/>
</dbReference>
<feature type="binding site" evidence="4">
    <location>
        <position position="155"/>
    </location>
    <ligand>
        <name>substrate</name>
    </ligand>
</feature>
<dbReference type="SUPFAM" id="SSF48208">
    <property type="entry name" value="Six-hairpin glycosidases"/>
    <property type="match status" value="1"/>
</dbReference>
<gene>
    <name evidence="5" type="ORF">EHS13_27740</name>
</gene>
<dbReference type="PANTHER" id="PTHR36845">
    <property type="entry name" value="HYDROLASE, PUTATIVE (AFU_ORTHOLOGUE AFUA_7G05090)-RELATED"/>
    <property type="match status" value="1"/>
</dbReference>
<sequence length="377" mass="43155">MEKLQEIKQFVLAKTKGNALKFGDKLPHSTEQGKYTFMDNGFWVGGFWTGLNYLCYEMSKDSSYMEFARSSNHRFTKRLYEDRQTTDHDLGFLFSLSSVADYKLTNNQEARKVGIDAADELIGRFHEVGQYIQAWNVWTPGDPFSEENRGRIIIDCMYNLPLLFWASEETGDPKYKNVAIAQAETCAKSIIRPDYTTYHTYIFDSETGEPKYGKTFQGHADESCWSRGQAWALGGYTHAYRYTGNMAYLKIAKQCAQVFIDRLEEDLIPMWDFTFQGGKEGETRDTSAAAIAAASFLELAKHVPAAEQAYYHDLAKRIVFNLYEFYSTKNDPENEGLLKEATAHKPKNSGINVSLIYGDYYFAEAVARLLNETVVYW</sequence>
<evidence type="ECO:0000313" key="5">
    <source>
        <dbReference type="EMBL" id="QGQ98410.1"/>
    </source>
</evidence>
<evidence type="ECO:0000256" key="4">
    <source>
        <dbReference type="PIRSR" id="PIRSR610905-2"/>
    </source>
</evidence>
<dbReference type="Gene3D" id="1.50.10.10">
    <property type="match status" value="1"/>
</dbReference>
<feature type="binding site" evidence="4">
    <location>
        <position position="213"/>
    </location>
    <ligand>
        <name>substrate</name>
    </ligand>
</feature>
<comment type="similarity">
    <text evidence="2">Belongs to the glycosyl hydrolase 88 family.</text>
</comment>
<dbReference type="GO" id="GO:0052757">
    <property type="term" value="F:chondroitin hydrolase activity"/>
    <property type="evidence" value="ECO:0007669"/>
    <property type="project" value="TreeGrafter"/>
</dbReference>
<dbReference type="RefSeq" id="WP_155703514.1">
    <property type="nucleotide sequence ID" value="NZ_CP034235.1"/>
</dbReference>
<feature type="binding site" evidence="4">
    <location>
        <position position="227"/>
    </location>
    <ligand>
        <name>substrate</name>
    </ligand>
</feature>
<dbReference type="InterPro" id="IPR012341">
    <property type="entry name" value="6hp_glycosidase-like_sf"/>
</dbReference>
<reference evidence="6" key="1">
    <citation type="submission" date="2018-11" db="EMBL/GenBank/DDBJ databases">
        <title>Complete genome sequence of Paenibacillus sp. ML311-T8.</title>
        <authorList>
            <person name="Nam Y.-D."/>
            <person name="Kang J."/>
            <person name="Chung W.-H."/>
            <person name="Park Y.S."/>
        </authorList>
    </citation>
    <scope>NUCLEOTIDE SEQUENCE [LARGE SCALE GENOMIC DNA]</scope>
    <source>
        <strain evidence="6">ML311-T8</strain>
    </source>
</reference>
<feature type="binding site" evidence="4">
    <location>
        <position position="89"/>
    </location>
    <ligand>
        <name>substrate</name>
    </ligand>
</feature>
<proteinExistence type="inferred from homology"/>
<dbReference type="Pfam" id="PF07470">
    <property type="entry name" value="Glyco_hydro_88"/>
    <property type="match status" value="1"/>
</dbReference>
<dbReference type="OrthoDB" id="428577at2"/>
<feature type="binding site" evidence="4">
    <location>
        <position position="231"/>
    </location>
    <ligand>
        <name>substrate</name>
    </ligand>
</feature>
<dbReference type="KEGG" id="ppsc:EHS13_27740"/>
<dbReference type="InterPro" id="IPR008928">
    <property type="entry name" value="6-hairpin_glycosidase_sf"/>
</dbReference>
<feature type="active site" description="Proton donor" evidence="3">
    <location>
        <position position="155"/>
    </location>
</feature>
<dbReference type="InterPro" id="IPR052369">
    <property type="entry name" value="UG_Glycosaminoglycan_Hydrolase"/>
</dbReference>
<protein>
    <submittedName>
        <fullName evidence="5">Glucuronyl hydrolase</fullName>
    </submittedName>
</protein>
<evidence type="ECO:0000313" key="6">
    <source>
        <dbReference type="Proteomes" id="UP000426246"/>
    </source>
</evidence>
<evidence type="ECO:0000256" key="1">
    <source>
        <dbReference type="ARBA" id="ARBA00022801"/>
    </source>
</evidence>
<dbReference type="GO" id="GO:0000272">
    <property type="term" value="P:polysaccharide catabolic process"/>
    <property type="evidence" value="ECO:0007669"/>
    <property type="project" value="TreeGrafter"/>
</dbReference>
<feature type="active site" description="Nucleophile" evidence="3">
    <location>
        <position position="89"/>
    </location>
</feature>
<name>A0A6B8RPX1_9BACL</name>
<feature type="binding site" evidence="4">
    <location>
        <position position="215"/>
    </location>
    <ligand>
        <name>substrate</name>
    </ligand>
</feature>
<dbReference type="Proteomes" id="UP000426246">
    <property type="component" value="Chromosome"/>
</dbReference>
<evidence type="ECO:0000256" key="2">
    <source>
        <dbReference type="ARBA" id="ARBA00038358"/>
    </source>
</evidence>